<sequence precursor="true">MQKVVMRRERGAVLLWGVVILLTLTVIGIAASRMATVDSRIAGNQMISMQTFQGAESTLATVAMADGTGKRKRLLYYSNTPSNFEKIMDIPDLDENYCEDDASVYFCDPVSKVKADPVIQADPHDPGSDITCPVLDGISISSDMSSGCLLVTVDADAAFAGTGASSWHAEGRARLKPAPN</sequence>
<feature type="domain" description="Type 4 fimbrial biogenesis protein PilX N-terminal" evidence="2">
    <location>
        <begin position="10"/>
        <end position="59"/>
    </location>
</feature>
<feature type="transmembrane region" description="Helical" evidence="1">
    <location>
        <begin position="12"/>
        <end position="31"/>
    </location>
</feature>
<keyword evidence="1" id="KW-0472">Membrane</keyword>
<evidence type="ECO:0000313" key="4">
    <source>
        <dbReference type="Proteomes" id="UP000005317"/>
    </source>
</evidence>
<evidence type="ECO:0000259" key="2">
    <source>
        <dbReference type="Pfam" id="PF14341"/>
    </source>
</evidence>
<dbReference type="AlphaFoldDB" id="A0A656HBJ0"/>
<dbReference type="Proteomes" id="UP000005317">
    <property type="component" value="Unassembled WGS sequence"/>
</dbReference>
<dbReference type="InterPro" id="IPR025746">
    <property type="entry name" value="PilX_N_dom"/>
</dbReference>
<proteinExistence type="predicted"/>
<dbReference type="RefSeq" id="WP_002707676.1">
    <property type="nucleotide sequence ID" value="NZ_JH651384.1"/>
</dbReference>
<name>A0A656HBJ0_THINJ</name>
<dbReference type="Pfam" id="PF14341">
    <property type="entry name" value="PilX_N"/>
    <property type="match status" value="1"/>
</dbReference>
<reference evidence="4" key="1">
    <citation type="journal article" date="2011" name="Stand. Genomic Sci.">
        <title>Genome sequence of the filamentous, gliding Thiothrix nivea neotype strain (JP2(T)).</title>
        <authorList>
            <person name="Lapidus A."/>
            <person name="Nolan M."/>
            <person name="Lucas S."/>
            <person name="Glavina Del Rio T."/>
            <person name="Tice H."/>
            <person name="Cheng J.F."/>
            <person name="Tapia R."/>
            <person name="Han C."/>
            <person name="Goodwin L."/>
            <person name="Pitluck S."/>
            <person name="Liolios K."/>
            <person name="Pagani I."/>
            <person name="Ivanova N."/>
            <person name="Huntemann M."/>
            <person name="Mavromatis K."/>
            <person name="Mikhailova N."/>
            <person name="Pati A."/>
            <person name="Chen A."/>
            <person name="Palaniappan K."/>
            <person name="Land M."/>
            <person name="Brambilla E.M."/>
            <person name="Rohde M."/>
            <person name="Abt B."/>
            <person name="Verbarg S."/>
            <person name="Goker M."/>
            <person name="Bristow J."/>
            <person name="Eisen J.A."/>
            <person name="Markowitz V."/>
            <person name="Hugenholtz P."/>
            <person name="Kyrpides N.C."/>
            <person name="Klenk H.P."/>
            <person name="Woyke T."/>
        </authorList>
    </citation>
    <scope>NUCLEOTIDE SEQUENCE [LARGE SCALE GENOMIC DNA]</scope>
    <source>
        <strain evidence="4">ATCC 35100 / DSM 5205 / JP2</strain>
    </source>
</reference>
<organism evidence="3 4">
    <name type="scientific">Thiothrix nivea (strain ATCC 35100 / DSM 5205 / JP2)</name>
    <dbReference type="NCBI Taxonomy" id="870187"/>
    <lineage>
        <taxon>Bacteria</taxon>
        <taxon>Pseudomonadati</taxon>
        <taxon>Pseudomonadota</taxon>
        <taxon>Gammaproteobacteria</taxon>
        <taxon>Thiotrichales</taxon>
        <taxon>Thiotrichaceae</taxon>
        <taxon>Thiothrix</taxon>
    </lineage>
</organism>
<evidence type="ECO:0000256" key="1">
    <source>
        <dbReference type="SAM" id="Phobius"/>
    </source>
</evidence>
<gene>
    <name evidence="3" type="ORF">Thini_1106</name>
</gene>
<keyword evidence="1" id="KW-0812">Transmembrane</keyword>
<keyword evidence="1" id="KW-1133">Transmembrane helix</keyword>
<protein>
    <recommendedName>
        <fullName evidence="2">Type 4 fimbrial biogenesis protein PilX N-terminal domain-containing protein</fullName>
    </recommendedName>
</protein>
<accession>A0A656HBJ0</accession>
<dbReference type="OrthoDB" id="5623683at2"/>
<evidence type="ECO:0000313" key="3">
    <source>
        <dbReference type="EMBL" id="EIJ33727.1"/>
    </source>
</evidence>
<dbReference type="EMBL" id="JH651384">
    <property type="protein sequence ID" value="EIJ33727.1"/>
    <property type="molecule type" value="Genomic_DNA"/>
</dbReference>
<keyword evidence="4" id="KW-1185">Reference proteome</keyword>